<evidence type="ECO:0000259" key="1">
    <source>
        <dbReference type="Pfam" id="PF06394"/>
    </source>
</evidence>
<comment type="caution">
    <text evidence="2">The sequence shown here is derived from an EMBL/GenBank/DDBJ whole genome shotgun (WGS) entry which is preliminary data.</text>
</comment>
<dbReference type="InterPro" id="IPR038412">
    <property type="entry name" value="Pepsin-I3_sf"/>
</dbReference>
<dbReference type="Pfam" id="PF06394">
    <property type="entry name" value="Pepsin-I3"/>
    <property type="match status" value="1"/>
</dbReference>
<evidence type="ECO:0000313" key="3">
    <source>
        <dbReference type="Proteomes" id="UP001608902"/>
    </source>
</evidence>
<name>A0ABD6EI55_9BILA</name>
<gene>
    <name evidence="2" type="ORF">AB6A40_002961</name>
</gene>
<sequence>MLLLTVLLIGAVTSFEQTRSDSYVQSTSTTIIKRNGGECKVVDNVLFVNGTKVRNLTTEEEKELEDYRLDLERQLATGFSKVSHESAWFEFPK</sequence>
<evidence type="ECO:0000313" key="2">
    <source>
        <dbReference type="EMBL" id="MFH4976252.1"/>
    </source>
</evidence>
<dbReference type="AlphaFoldDB" id="A0ABD6EI55"/>
<protein>
    <recommendedName>
        <fullName evidence="1">Pepsin inhibitor-3-like repeated domain-containing protein</fullName>
    </recommendedName>
</protein>
<proteinExistence type="predicted"/>
<dbReference type="SUPFAM" id="SSF55149">
    <property type="entry name" value="Pepsin inhibitor-3"/>
    <property type="match status" value="1"/>
</dbReference>
<reference evidence="2 3" key="1">
    <citation type="submission" date="2024-08" db="EMBL/GenBank/DDBJ databases">
        <title>Gnathostoma spinigerum genome.</title>
        <authorList>
            <person name="Gonzalez-Bertolin B."/>
            <person name="Monzon S."/>
            <person name="Zaballos A."/>
            <person name="Jimenez P."/>
            <person name="Dekumyoy P."/>
            <person name="Varona S."/>
            <person name="Cuesta I."/>
            <person name="Sumanam S."/>
            <person name="Adisakwattana P."/>
            <person name="Gasser R.B."/>
            <person name="Hernandez-Gonzalez A."/>
            <person name="Young N.D."/>
            <person name="Perteguer M.J."/>
        </authorList>
    </citation>
    <scope>NUCLEOTIDE SEQUENCE [LARGE SCALE GENOMIC DNA]</scope>
    <source>
        <strain evidence="2">AL3</strain>
        <tissue evidence="2">Liver</tissue>
    </source>
</reference>
<keyword evidence="3" id="KW-1185">Reference proteome</keyword>
<feature type="domain" description="Pepsin inhibitor-3-like repeated" evidence="1">
    <location>
        <begin position="26"/>
        <end position="69"/>
    </location>
</feature>
<dbReference type="Gene3D" id="3.30.1120.50">
    <property type="entry name" value="Pepsin inhibitor-3"/>
    <property type="match status" value="1"/>
</dbReference>
<dbReference type="InterPro" id="IPR010480">
    <property type="entry name" value="Pepsin-I3"/>
</dbReference>
<dbReference type="Proteomes" id="UP001608902">
    <property type="component" value="Unassembled WGS sequence"/>
</dbReference>
<dbReference type="EMBL" id="JBGFUD010001414">
    <property type="protein sequence ID" value="MFH4976252.1"/>
    <property type="molecule type" value="Genomic_DNA"/>
</dbReference>
<accession>A0ABD6EI55</accession>
<organism evidence="2 3">
    <name type="scientific">Gnathostoma spinigerum</name>
    <dbReference type="NCBI Taxonomy" id="75299"/>
    <lineage>
        <taxon>Eukaryota</taxon>
        <taxon>Metazoa</taxon>
        <taxon>Ecdysozoa</taxon>
        <taxon>Nematoda</taxon>
        <taxon>Chromadorea</taxon>
        <taxon>Rhabditida</taxon>
        <taxon>Spirurina</taxon>
        <taxon>Gnathostomatomorpha</taxon>
        <taxon>Gnathostomatoidea</taxon>
        <taxon>Gnathostomatidae</taxon>
        <taxon>Gnathostoma</taxon>
    </lineage>
</organism>